<name>A0ABD1DDI6_CULPP</name>
<dbReference type="Proteomes" id="UP001562425">
    <property type="component" value="Unassembled WGS sequence"/>
</dbReference>
<protein>
    <submittedName>
        <fullName evidence="2">Uncharacterized protein</fullName>
    </submittedName>
</protein>
<organism evidence="2 3">
    <name type="scientific">Culex pipiens pipiens</name>
    <name type="common">Northern house mosquito</name>
    <dbReference type="NCBI Taxonomy" id="38569"/>
    <lineage>
        <taxon>Eukaryota</taxon>
        <taxon>Metazoa</taxon>
        <taxon>Ecdysozoa</taxon>
        <taxon>Arthropoda</taxon>
        <taxon>Hexapoda</taxon>
        <taxon>Insecta</taxon>
        <taxon>Pterygota</taxon>
        <taxon>Neoptera</taxon>
        <taxon>Endopterygota</taxon>
        <taxon>Diptera</taxon>
        <taxon>Nematocera</taxon>
        <taxon>Culicoidea</taxon>
        <taxon>Culicidae</taxon>
        <taxon>Culicinae</taxon>
        <taxon>Culicini</taxon>
        <taxon>Culex</taxon>
        <taxon>Culex</taxon>
    </lineage>
</organism>
<gene>
    <name evidence="2" type="ORF">pipiens_009634</name>
</gene>
<sequence length="302" mass="31800">MEHCEAGNICLEEPACAADVPEVPCGGVCDDDGVPCDFVVPESGCCNPCVPSASEPAMAECCGGSPASATVPRQRSQGFIQQQCHNCSCGRPDCVPTKKVRYVQPARRQTCKPVSCYKAPEVEFQGDSVYKTSYPGDGATNARPLPISPRNNLSMAPGNLEKNTVTSLSYPCYHTVERQKPILPTTNQIIISAGPIQEVTTTAPDYAQTTLAGRARSARGHTQRERPVRKANRQQAVVRLPQHDALYAGAVLQADPGVRAAGNSYGLGHDTEAQLSRGVSRAEGGLPVGTSSGISTAGGFNG</sequence>
<evidence type="ECO:0000313" key="3">
    <source>
        <dbReference type="Proteomes" id="UP001562425"/>
    </source>
</evidence>
<keyword evidence="3" id="KW-1185">Reference proteome</keyword>
<dbReference type="EMBL" id="JBEHCU010006222">
    <property type="protein sequence ID" value="KAL1397607.1"/>
    <property type="molecule type" value="Genomic_DNA"/>
</dbReference>
<proteinExistence type="predicted"/>
<dbReference type="AlphaFoldDB" id="A0ABD1DDI6"/>
<feature type="non-terminal residue" evidence="2">
    <location>
        <position position="302"/>
    </location>
</feature>
<comment type="caution">
    <text evidence="2">The sequence shown here is derived from an EMBL/GenBank/DDBJ whole genome shotgun (WGS) entry which is preliminary data.</text>
</comment>
<feature type="region of interest" description="Disordered" evidence="1">
    <location>
        <begin position="212"/>
        <end position="233"/>
    </location>
</feature>
<evidence type="ECO:0000256" key="1">
    <source>
        <dbReference type="SAM" id="MobiDB-lite"/>
    </source>
</evidence>
<evidence type="ECO:0000313" key="2">
    <source>
        <dbReference type="EMBL" id="KAL1397607.1"/>
    </source>
</evidence>
<accession>A0ABD1DDI6</accession>
<feature type="region of interest" description="Disordered" evidence="1">
    <location>
        <begin position="282"/>
        <end position="302"/>
    </location>
</feature>
<reference evidence="2 3" key="1">
    <citation type="submission" date="2024-05" db="EMBL/GenBank/DDBJ databases">
        <title>Culex pipiens pipiens assembly and annotation.</title>
        <authorList>
            <person name="Alout H."/>
            <person name="Durand T."/>
        </authorList>
    </citation>
    <scope>NUCLEOTIDE SEQUENCE [LARGE SCALE GENOMIC DNA]</scope>
    <source>
        <strain evidence="2">HA-2024</strain>
        <tissue evidence="2">Whole body</tissue>
    </source>
</reference>